<dbReference type="Proteomes" id="UP000325577">
    <property type="component" value="Linkage Group LG9"/>
</dbReference>
<feature type="domain" description="DC1" evidence="2">
    <location>
        <begin position="106"/>
        <end position="155"/>
    </location>
</feature>
<feature type="domain" description="DC1" evidence="2">
    <location>
        <begin position="166"/>
        <end position="214"/>
    </location>
</feature>
<proteinExistence type="predicted"/>
<evidence type="ECO:0000256" key="1">
    <source>
        <dbReference type="ARBA" id="ARBA00022737"/>
    </source>
</evidence>
<name>A0A5J4ZBW7_9ASTE</name>
<keyword evidence="1" id="KW-0677">Repeat</keyword>
<reference evidence="3 4" key="1">
    <citation type="submission" date="2019-09" db="EMBL/GenBank/DDBJ databases">
        <title>A chromosome-level genome assembly of the Chinese tupelo Nyssa sinensis.</title>
        <authorList>
            <person name="Yang X."/>
            <person name="Kang M."/>
            <person name="Yang Y."/>
            <person name="Xiong H."/>
            <person name="Wang M."/>
            <person name="Zhang Z."/>
            <person name="Wang Z."/>
            <person name="Wu H."/>
            <person name="Ma T."/>
            <person name="Liu J."/>
            <person name="Xi Z."/>
        </authorList>
    </citation>
    <scope>NUCLEOTIDE SEQUENCE [LARGE SCALE GENOMIC DNA]</scope>
    <source>
        <strain evidence="3">J267</strain>
        <tissue evidence="3">Leaf</tissue>
    </source>
</reference>
<gene>
    <name evidence="3" type="ORF">F0562_017920</name>
</gene>
<accession>A0A5J4ZBW7</accession>
<organism evidence="3 4">
    <name type="scientific">Nyssa sinensis</name>
    <dbReference type="NCBI Taxonomy" id="561372"/>
    <lineage>
        <taxon>Eukaryota</taxon>
        <taxon>Viridiplantae</taxon>
        <taxon>Streptophyta</taxon>
        <taxon>Embryophyta</taxon>
        <taxon>Tracheophyta</taxon>
        <taxon>Spermatophyta</taxon>
        <taxon>Magnoliopsida</taxon>
        <taxon>eudicotyledons</taxon>
        <taxon>Gunneridae</taxon>
        <taxon>Pentapetalae</taxon>
        <taxon>asterids</taxon>
        <taxon>Cornales</taxon>
        <taxon>Nyssaceae</taxon>
        <taxon>Nyssa</taxon>
    </lineage>
</organism>
<evidence type="ECO:0000313" key="4">
    <source>
        <dbReference type="Proteomes" id="UP000325577"/>
    </source>
</evidence>
<dbReference type="AlphaFoldDB" id="A0A5J4ZBW7"/>
<dbReference type="OrthoDB" id="1909414at2759"/>
<evidence type="ECO:0000313" key="3">
    <source>
        <dbReference type="EMBL" id="KAA8514741.1"/>
    </source>
</evidence>
<dbReference type="SUPFAM" id="SSF57889">
    <property type="entry name" value="Cysteine-rich domain"/>
    <property type="match status" value="2"/>
</dbReference>
<feature type="domain" description="DC1" evidence="2">
    <location>
        <begin position="51"/>
        <end position="94"/>
    </location>
</feature>
<dbReference type="PANTHER" id="PTHR47841">
    <property type="entry name" value="DIACYLGLYCEROL KINASE THETA-LIKE-RELATED"/>
    <property type="match status" value="1"/>
</dbReference>
<dbReference type="Pfam" id="PF03107">
    <property type="entry name" value="C1_2"/>
    <property type="match status" value="3"/>
</dbReference>
<protein>
    <recommendedName>
        <fullName evidence="2">DC1 domain-containing protein</fullName>
    </recommendedName>
</protein>
<dbReference type="InterPro" id="IPR004146">
    <property type="entry name" value="DC1"/>
</dbReference>
<dbReference type="EMBL" id="CM018052">
    <property type="protein sequence ID" value="KAA8514741.1"/>
    <property type="molecule type" value="Genomic_DNA"/>
</dbReference>
<dbReference type="PANTHER" id="PTHR47841:SF3">
    <property type="entry name" value="OS09G0492800 PROTEIN"/>
    <property type="match status" value="1"/>
</dbReference>
<dbReference type="InterPro" id="IPR046349">
    <property type="entry name" value="C1-like_sf"/>
</dbReference>
<sequence>MSTKSLRKSGTFLLNKSPSMELANSPRTTTFLPVEFPTSPQPTLGKDISHFSHPHTLSQVLLPELFTCSGCKEYGAGTRFTCKHCDFQLHDFCALSPDQVLLKAHPLHGQHQLGLHSKPKTGGMLSSSCDVCGKPAKGYTFRCSACSFQMHPCCAMFSTEMSFLAHPHSLKLLPAMSTLSSGDPGFACAECKRRRSGRVYRCTVCDYHLHAVCAKSMINGLQAYGIKGVEKPSMLAAAARLASHVVIGFIGGLLEGIGEGVGEVIGQNIAKGKYTSGRRSG</sequence>
<evidence type="ECO:0000259" key="2">
    <source>
        <dbReference type="Pfam" id="PF03107"/>
    </source>
</evidence>
<keyword evidence="4" id="KW-1185">Reference proteome</keyword>